<dbReference type="PROSITE" id="PS00745">
    <property type="entry name" value="RF_PROK_I"/>
    <property type="match status" value="1"/>
</dbReference>
<dbReference type="RefSeq" id="WP_272896470.1">
    <property type="nucleotide sequence ID" value="NZ_MKGN01000021.1"/>
</dbReference>
<evidence type="ECO:0000313" key="5">
    <source>
        <dbReference type="EMBL" id="PHN16181.1"/>
    </source>
</evidence>
<feature type="non-terminal residue" evidence="5">
    <location>
        <position position="1"/>
    </location>
</feature>
<gene>
    <name evidence="5" type="primary">prfB_B</name>
    <name evidence="5" type="ORF">TPPER_00242</name>
</gene>
<dbReference type="EMBL" id="MKGN01000021">
    <property type="protein sequence ID" value="PHN16181.1"/>
    <property type="molecule type" value="Genomic_DNA"/>
</dbReference>
<dbReference type="InterPro" id="IPR000352">
    <property type="entry name" value="Pep_chain_release_fac_I"/>
</dbReference>
<dbReference type="Gene3D" id="3.30.70.1660">
    <property type="match status" value="1"/>
</dbReference>
<evidence type="ECO:0000256" key="1">
    <source>
        <dbReference type="ARBA" id="ARBA00010835"/>
    </source>
</evidence>
<dbReference type="SUPFAM" id="SSF75620">
    <property type="entry name" value="Release factor"/>
    <property type="match status" value="1"/>
</dbReference>
<comment type="caution">
    <text evidence="5">The sequence shown here is derived from an EMBL/GenBank/DDBJ whole genome shotgun (WGS) entry which is preliminary data.</text>
</comment>
<evidence type="ECO:0000256" key="3">
    <source>
        <dbReference type="ARBA" id="ARBA00022917"/>
    </source>
</evidence>
<evidence type="ECO:0000313" key="6">
    <source>
        <dbReference type="Proteomes" id="UP000222818"/>
    </source>
</evidence>
<feature type="domain" description="Prokaryotic-type class I peptide chain release factors" evidence="4">
    <location>
        <begin position="8"/>
        <end position="24"/>
    </location>
</feature>
<dbReference type="PANTHER" id="PTHR43116:SF3">
    <property type="entry name" value="CLASS I PEPTIDE CHAIN RELEASE FACTOR"/>
    <property type="match status" value="1"/>
</dbReference>
<comment type="similarity">
    <text evidence="1">Belongs to the prokaryotic/mitochondrial release factor family.</text>
</comment>
<dbReference type="Gene3D" id="3.30.160.20">
    <property type="match status" value="1"/>
</dbReference>
<protein>
    <submittedName>
        <fullName evidence="5">Peptide chain release factor 2</fullName>
    </submittedName>
</protein>
<keyword evidence="3" id="KW-0648">Protein biosynthesis</keyword>
<organism evidence="5 6">
    <name type="scientific">Candidatus Tremblayella phenacoccinincola</name>
    <dbReference type="NCBI Taxonomy" id="1010676"/>
    <lineage>
        <taxon>Bacteria</taxon>
        <taxon>Pseudomonadati</taxon>
        <taxon>Pseudomonadota</taxon>
        <taxon>Betaproteobacteria</taxon>
        <taxon>Candidatus Tremblayella</taxon>
    </lineage>
</organism>
<dbReference type="FunFam" id="3.30.160.20:FF:000004">
    <property type="entry name" value="Peptide chain release factor 1"/>
    <property type="match status" value="1"/>
</dbReference>
<sequence length="128" mass="14680">DLRIDTFRSSGAGGQHVNKTESAVRITHLPTNITTQCQSSRSQHRNKEYALKQLKSKLYQFELSKKTIEKKTIEASKFSISWGNQIRSYILDSSLVKDLRTDLETRDVQSVLNGNIDMFIIETLRYGL</sequence>
<name>A0A2G0V6T8_9PROT</name>
<proteinExistence type="inferred from homology"/>
<dbReference type="AlphaFoldDB" id="A0A2G0V6T8"/>
<evidence type="ECO:0000259" key="4">
    <source>
        <dbReference type="PROSITE" id="PS00745"/>
    </source>
</evidence>
<reference evidence="5 6" key="1">
    <citation type="journal article" date="2017" name="ISME J.">
        <title>Tremblaya phenacola PPER: an evolutionary beta-gammaproteobacterium collage.</title>
        <authorList>
            <person name="Gil R."/>
            <person name="Vargas-Chavez C."/>
            <person name="Lopez-Madrigal S."/>
            <person name="Santos-Garcia D."/>
            <person name="Latorre A."/>
            <person name="Moya A."/>
        </authorList>
    </citation>
    <scope>NUCLEOTIDE SEQUENCE [LARGE SCALE GENOMIC DNA]</scope>
    <source>
        <strain evidence="5 6">PPER</strain>
    </source>
</reference>
<keyword evidence="2" id="KW-0488">Methylation</keyword>
<keyword evidence="6" id="KW-1185">Reference proteome</keyword>
<dbReference type="Pfam" id="PF00472">
    <property type="entry name" value="RF-1"/>
    <property type="match status" value="1"/>
</dbReference>
<dbReference type="GO" id="GO:0005737">
    <property type="term" value="C:cytoplasm"/>
    <property type="evidence" value="ECO:0007669"/>
    <property type="project" value="UniProtKB-ARBA"/>
</dbReference>
<dbReference type="PANTHER" id="PTHR43116">
    <property type="entry name" value="PEPTIDE CHAIN RELEASE FACTOR 2"/>
    <property type="match status" value="1"/>
</dbReference>
<dbReference type="GO" id="GO:0003747">
    <property type="term" value="F:translation release factor activity"/>
    <property type="evidence" value="ECO:0007669"/>
    <property type="project" value="InterPro"/>
</dbReference>
<dbReference type="InterPro" id="IPR045853">
    <property type="entry name" value="Pep_chain_release_fac_I_sf"/>
</dbReference>
<evidence type="ECO:0000256" key="2">
    <source>
        <dbReference type="ARBA" id="ARBA00022481"/>
    </source>
</evidence>
<accession>A0A2G0V6T8</accession>
<dbReference type="Proteomes" id="UP000222818">
    <property type="component" value="Unassembled WGS sequence"/>
</dbReference>